<dbReference type="FunFam" id="3.30.230.10:FF:000001">
    <property type="entry name" value="30S ribosomal protein S9"/>
    <property type="match status" value="1"/>
</dbReference>
<dbReference type="GO" id="GO:0006412">
    <property type="term" value="P:translation"/>
    <property type="evidence" value="ECO:0007669"/>
    <property type="project" value="UniProtKB-UniRule"/>
</dbReference>
<keyword evidence="3 5" id="KW-0687">Ribonucleoprotein</keyword>
<evidence type="ECO:0000256" key="1">
    <source>
        <dbReference type="ARBA" id="ARBA00005251"/>
    </source>
</evidence>
<dbReference type="OrthoDB" id="9803965at2"/>
<dbReference type="InterPro" id="IPR023035">
    <property type="entry name" value="Ribosomal_uS9_bac/plastid"/>
</dbReference>
<protein>
    <recommendedName>
        <fullName evidence="4 5">Small ribosomal subunit protein uS9</fullName>
    </recommendedName>
</protein>
<dbReference type="RefSeq" id="WP_140926236.1">
    <property type="nucleotide sequence ID" value="NZ_VFSU01000004.1"/>
</dbReference>
<sequence length="194" mass="21023">MSENNTEEQGFQDSRMSLADLAKLQQTEAAAPAPVAVAAAAAPAVETASAPVQLEPVALRPQILDKFGRAYATGRRKDAVARVWLKPGSGKIVVNGRDQTVYFARPTLRLVINQPFDVAERRDQYDVVATVVGGGLSGQAGAVKHGIAQALTRYEPTLRTAVKQAGFLTRDSRAVERKKYGKAKARRSFQFSKR</sequence>
<dbReference type="HAMAP" id="MF_00532_B">
    <property type="entry name" value="Ribosomal_uS9_B"/>
    <property type="match status" value="1"/>
</dbReference>
<evidence type="ECO:0000256" key="5">
    <source>
        <dbReference type="HAMAP-Rule" id="MF_00532"/>
    </source>
</evidence>
<dbReference type="NCBIfam" id="NF001099">
    <property type="entry name" value="PRK00132.1"/>
    <property type="match status" value="1"/>
</dbReference>
<dbReference type="GO" id="GO:0003735">
    <property type="term" value="F:structural constituent of ribosome"/>
    <property type="evidence" value="ECO:0007669"/>
    <property type="project" value="InterPro"/>
</dbReference>
<gene>
    <name evidence="5 6" type="primary">rpsI</name>
    <name evidence="6" type="ORF">FJQ54_00350</name>
</gene>
<evidence type="ECO:0000313" key="7">
    <source>
        <dbReference type="Proteomes" id="UP000319897"/>
    </source>
</evidence>
<dbReference type="Gene3D" id="3.30.230.10">
    <property type="match status" value="1"/>
</dbReference>
<comment type="caution">
    <text evidence="6">The sequence shown here is derived from an EMBL/GenBank/DDBJ whole genome shotgun (WGS) entry which is preliminary data.</text>
</comment>
<dbReference type="SUPFAM" id="SSF54211">
    <property type="entry name" value="Ribosomal protein S5 domain 2-like"/>
    <property type="match status" value="1"/>
</dbReference>
<dbReference type="InterPro" id="IPR000754">
    <property type="entry name" value="Ribosomal_uS9"/>
</dbReference>
<keyword evidence="2 5" id="KW-0689">Ribosomal protein</keyword>
<dbReference type="Proteomes" id="UP000319897">
    <property type="component" value="Unassembled WGS sequence"/>
</dbReference>
<evidence type="ECO:0000256" key="2">
    <source>
        <dbReference type="ARBA" id="ARBA00022980"/>
    </source>
</evidence>
<comment type="similarity">
    <text evidence="1 5">Belongs to the universal ribosomal protein uS9 family.</text>
</comment>
<dbReference type="PANTHER" id="PTHR21569">
    <property type="entry name" value="RIBOSOMAL PROTEIN S9"/>
    <property type="match status" value="1"/>
</dbReference>
<evidence type="ECO:0000313" key="6">
    <source>
        <dbReference type="EMBL" id="TPE64932.1"/>
    </source>
</evidence>
<keyword evidence="7" id="KW-1185">Reference proteome</keyword>
<name>A0A501XVX6_9SPHN</name>
<dbReference type="GO" id="GO:0003723">
    <property type="term" value="F:RNA binding"/>
    <property type="evidence" value="ECO:0007669"/>
    <property type="project" value="TreeGrafter"/>
</dbReference>
<evidence type="ECO:0000256" key="4">
    <source>
        <dbReference type="ARBA" id="ARBA00035259"/>
    </source>
</evidence>
<dbReference type="InterPro" id="IPR014721">
    <property type="entry name" value="Ribsml_uS5_D2-typ_fold_subgr"/>
</dbReference>
<reference evidence="6 7" key="1">
    <citation type="submission" date="2019-06" db="EMBL/GenBank/DDBJ databases">
        <authorList>
            <person name="Lee I."/>
            <person name="Jang G.I."/>
            <person name="Hwang C.Y."/>
        </authorList>
    </citation>
    <scope>NUCLEOTIDE SEQUENCE [LARGE SCALE GENOMIC DNA]</scope>
    <source>
        <strain evidence="6 7">PAMC 28131</strain>
    </source>
</reference>
<dbReference type="Pfam" id="PF00380">
    <property type="entry name" value="Ribosomal_S9"/>
    <property type="match status" value="1"/>
</dbReference>
<proteinExistence type="inferred from homology"/>
<dbReference type="InterPro" id="IPR020568">
    <property type="entry name" value="Ribosomal_Su5_D2-typ_SF"/>
</dbReference>
<evidence type="ECO:0000256" key="3">
    <source>
        <dbReference type="ARBA" id="ARBA00023274"/>
    </source>
</evidence>
<dbReference type="EMBL" id="VFSU01000004">
    <property type="protein sequence ID" value="TPE64932.1"/>
    <property type="molecule type" value="Genomic_DNA"/>
</dbReference>
<dbReference type="GO" id="GO:0022627">
    <property type="term" value="C:cytosolic small ribosomal subunit"/>
    <property type="evidence" value="ECO:0007669"/>
    <property type="project" value="TreeGrafter"/>
</dbReference>
<dbReference type="AlphaFoldDB" id="A0A501XVX6"/>
<dbReference type="PANTHER" id="PTHR21569:SF1">
    <property type="entry name" value="SMALL RIBOSOMAL SUBUNIT PROTEIN US9M"/>
    <property type="match status" value="1"/>
</dbReference>
<accession>A0A501XVX6</accession>
<organism evidence="6 7">
    <name type="scientific">Sandaracinobacter neustonicus</name>
    <dbReference type="NCBI Taxonomy" id="1715348"/>
    <lineage>
        <taxon>Bacteria</taxon>
        <taxon>Pseudomonadati</taxon>
        <taxon>Pseudomonadota</taxon>
        <taxon>Alphaproteobacteria</taxon>
        <taxon>Sphingomonadales</taxon>
        <taxon>Sphingosinicellaceae</taxon>
        <taxon>Sandaracinobacter</taxon>
    </lineage>
</organism>